<dbReference type="EMBL" id="RIBS01000005">
    <property type="protein sequence ID" value="RNF83235.1"/>
    <property type="molecule type" value="Genomic_DNA"/>
</dbReference>
<evidence type="ECO:0000256" key="2">
    <source>
        <dbReference type="SAM" id="Phobius"/>
    </source>
</evidence>
<comment type="caution">
    <text evidence="3">The sequence shown here is derived from an EMBL/GenBank/DDBJ whole genome shotgun (WGS) entry which is preliminary data.</text>
</comment>
<keyword evidence="4" id="KW-1185">Reference proteome</keyword>
<feature type="compositionally biased region" description="Low complexity" evidence="1">
    <location>
        <begin position="147"/>
        <end position="156"/>
    </location>
</feature>
<reference evidence="3 4" key="1">
    <citation type="submission" date="2018-11" db="EMBL/GenBank/DDBJ databases">
        <title>Lysobacter cryohumiis sp. nov., isolated from soil in the Tianshan Mountains, Xinjiang, China.</title>
        <authorList>
            <person name="Luo Y."/>
            <person name="Sheng H."/>
        </authorList>
    </citation>
    <scope>NUCLEOTIDE SEQUENCE [LARGE SCALE GENOMIC DNA]</scope>
    <source>
        <strain evidence="3 4">ZS60</strain>
    </source>
</reference>
<name>A0A3M8SR94_9GAMM</name>
<feature type="compositionally biased region" description="Low complexity" evidence="1">
    <location>
        <begin position="340"/>
        <end position="413"/>
    </location>
</feature>
<dbReference type="Proteomes" id="UP000267049">
    <property type="component" value="Unassembled WGS sequence"/>
</dbReference>
<feature type="compositionally biased region" description="Low complexity" evidence="1">
    <location>
        <begin position="164"/>
        <end position="198"/>
    </location>
</feature>
<feature type="region of interest" description="Disordered" evidence="1">
    <location>
        <begin position="145"/>
        <end position="306"/>
    </location>
</feature>
<feature type="compositionally biased region" description="Low complexity" evidence="1">
    <location>
        <begin position="249"/>
        <end position="265"/>
    </location>
</feature>
<evidence type="ECO:0000313" key="3">
    <source>
        <dbReference type="EMBL" id="RNF83235.1"/>
    </source>
</evidence>
<evidence type="ECO:0000256" key="1">
    <source>
        <dbReference type="SAM" id="MobiDB-lite"/>
    </source>
</evidence>
<proteinExistence type="predicted"/>
<keyword evidence="2" id="KW-1133">Transmembrane helix</keyword>
<dbReference type="RefSeq" id="WP_123088366.1">
    <property type="nucleotide sequence ID" value="NZ_RIBS01000005.1"/>
</dbReference>
<gene>
    <name evidence="3" type="ORF">EER27_12100</name>
</gene>
<keyword evidence="2" id="KW-0472">Membrane</keyword>
<feature type="compositionally biased region" description="Polar residues" evidence="1">
    <location>
        <begin position="223"/>
        <end position="233"/>
    </location>
</feature>
<feature type="transmembrane region" description="Helical" evidence="2">
    <location>
        <begin position="99"/>
        <end position="121"/>
    </location>
</feature>
<feature type="region of interest" description="Disordered" evidence="1">
    <location>
        <begin position="552"/>
        <end position="582"/>
    </location>
</feature>
<feature type="region of interest" description="Disordered" evidence="1">
    <location>
        <begin position="318"/>
        <end position="479"/>
    </location>
</feature>
<sequence>MVSAAEFIEAIQRRLRLYRPRPVPPGAFPPGWQAWFASMLERQGAVTGALSSAIVDALLQRPLARPPRRADELTRWQAFASLWRQQWHPPEREDRRVRWFAAAVSAIIHVLFAAMLLWLMYLQYIGNEALPEGEDVVQIEFIGTGTPEEAGAGPQAGPQPPAPQAGEAPSAGATTGAQPPSPAAASASVAPPSVATPTLDAPIPDVPQRDVPEPQLPPVQAEQRVTVSQSPPDTTAVFVLPPTTPIAQRAESPELAAPSASVAAREVPEPLQRLNPNAPRPQPSLSTADTPALVAPQAQVSQRDVPTPLARVAVPVLEATPQAAPVLQAGTAQTRTRDVPAPSSASPSPSQAAAATTASSTAATASPAASTAAASTAAASAAPTTGNPSPATAGARAPGAAATTSPTPGRTAGQGPKPAASVGGWPSPKRGDDWGDSTRNVPGGQRGDPAGLYNADGSVRLGEPPGSASPGFPPGTISEEIANLDRSGTWLKRRPTDYEPTAFDQYWRPHENLLEEWVRRGVKSVEVPIPGTSKKLVCAVSLLQLGGGCRVADPNLNDQPATARPPPDIPFKPELQEGNGSR</sequence>
<organism evidence="3 4">
    <name type="scientific">Montanilutibacter psychrotolerans</name>
    <dbReference type="NCBI Taxonomy" id="1327343"/>
    <lineage>
        <taxon>Bacteria</taxon>
        <taxon>Pseudomonadati</taxon>
        <taxon>Pseudomonadota</taxon>
        <taxon>Gammaproteobacteria</taxon>
        <taxon>Lysobacterales</taxon>
        <taxon>Lysobacteraceae</taxon>
        <taxon>Montanilutibacter</taxon>
    </lineage>
</organism>
<protein>
    <recommendedName>
        <fullName evidence="5">Transmembrane repetitive protein</fullName>
    </recommendedName>
</protein>
<dbReference type="AlphaFoldDB" id="A0A3M8SR94"/>
<dbReference type="OrthoDB" id="6008404at2"/>
<accession>A0A3M8SR94</accession>
<evidence type="ECO:0008006" key="5">
    <source>
        <dbReference type="Google" id="ProtNLM"/>
    </source>
</evidence>
<evidence type="ECO:0000313" key="4">
    <source>
        <dbReference type="Proteomes" id="UP000267049"/>
    </source>
</evidence>
<keyword evidence="2" id="KW-0812">Transmembrane</keyword>